<dbReference type="GO" id="GO:0046654">
    <property type="term" value="P:tetrahydrofolate biosynthetic process"/>
    <property type="evidence" value="ECO:0007669"/>
    <property type="project" value="InterPro"/>
</dbReference>
<evidence type="ECO:0000256" key="5">
    <source>
        <dbReference type="ARBA" id="ARBA00023002"/>
    </source>
</evidence>
<name>A0A0A0RSD2_9CAUD</name>
<accession>A0A0A0RSD2</accession>
<dbReference type="InterPro" id="IPR012259">
    <property type="entry name" value="DHFR"/>
</dbReference>
<dbReference type="PROSITE" id="PS51330">
    <property type="entry name" value="DHFR_2"/>
    <property type="match status" value="1"/>
</dbReference>
<proteinExistence type="predicted"/>
<sequence>MIKLIFASGENGEFGTPTGMPWPRHKQDMQEFKRLTKNNLVVMGNETFKTLGSKPLPERTNLVLTNSVPYLGIDFDKDDVMYAKASKESFGAFLKYLDSSIDEDVFVIGGAGVLVNALPYAGVVFHTVFHKVTEEATVYLPFENFFEKLYDSRVFAKVQSRPSDDGKATFEIYVPQVKGHF</sequence>
<feature type="domain" description="DHFR" evidence="6">
    <location>
        <begin position="1"/>
        <end position="181"/>
    </location>
</feature>
<reference evidence="7 8" key="1">
    <citation type="submission" date="2014-09" db="EMBL/GenBank/DDBJ databases">
        <title>Genome of Escherichia coli infecting bacteriophage vB_EcoM-VpaE1.</title>
        <authorList>
            <person name="Truncaite L."/>
            <person name="Simoliunas E."/>
            <person name="Zajanckauskaite A."/>
            <person name="Kaliniene L."/>
            <person name="Vilkaityte M."/>
            <person name="Meskys R."/>
        </authorList>
    </citation>
    <scope>NUCLEOTIDE SEQUENCE [LARGE SCALE GENOMIC DNA]</scope>
    <source>
        <strain evidence="7">VpaE1</strain>
    </source>
</reference>
<evidence type="ECO:0000313" key="8">
    <source>
        <dbReference type="Proteomes" id="UP000030212"/>
    </source>
</evidence>
<evidence type="ECO:0000313" key="7">
    <source>
        <dbReference type="EMBL" id="AIW02339.1"/>
    </source>
</evidence>
<dbReference type="KEGG" id="vg:24722097"/>
<dbReference type="Proteomes" id="UP000030212">
    <property type="component" value="Genome"/>
</dbReference>
<evidence type="ECO:0000256" key="4">
    <source>
        <dbReference type="ARBA" id="ARBA00022857"/>
    </source>
</evidence>
<dbReference type="EMBL" id="KM657822">
    <property type="protein sequence ID" value="AIW02339.1"/>
    <property type="molecule type" value="Genomic_DNA"/>
</dbReference>
<dbReference type="GO" id="GO:0006730">
    <property type="term" value="P:one-carbon metabolic process"/>
    <property type="evidence" value="ECO:0007669"/>
    <property type="project" value="UniProtKB-KW"/>
</dbReference>
<dbReference type="GO" id="GO:0046655">
    <property type="term" value="P:folic acid metabolic process"/>
    <property type="evidence" value="ECO:0007669"/>
    <property type="project" value="TreeGrafter"/>
</dbReference>
<dbReference type="SUPFAM" id="SSF53597">
    <property type="entry name" value="Dihydrofolate reductase-like"/>
    <property type="match status" value="1"/>
</dbReference>
<dbReference type="RefSeq" id="YP_009147348.1">
    <property type="nucleotide sequence ID" value="NC_027337.1"/>
</dbReference>
<keyword evidence="5" id="KW-0560">Oxidoreductase</keyword>
<dbReference type="Pfam" id="PF00186">
    <property type="entry name" value="DHFR_1"/>
    <property type="match status" value="1"/>
</dbReference>
<dbReference type="GeneID" id="24722097"/>
<keyword evidence="8" id="KW-1185">Reference proteome</keyword>
<dbReference type="GO" id="GO:0004146">
    <property type="term" value="F:dihydrofolate reductase activity"/>
    <property type="evidence" value="ECO:0007669"/>
    <property type="project" value="UniProtKB-EC"/>
</dbReference>
<evidence type="ECO:0000256" key="3">
    <source>
        <dbReference type="ARBA" id="ARBA00022563"/>
    </source>
</evidence>
<evidence type="ECO:0000256" key="1">
    <source>
        <dbReference type="ARBA" id="ARBA00004903"/>
    </source>
</evidence>
<evidence type="ECO:0000256" key="2">
    <source>
        <dbReference type="ARBA" id="ARBA00012856"/>
    </source>
</evidence>
<dbReference type="PRINTS" id="PR00070">
    <property type="entry name" value="DHFR"/>
</dbReference>
<dbReference type="CDD" id="cd00209">
    <property type="entry name" value="DHFR"/>
    <property type="match status" value="1"/>
</dbReference>
<gene>
    <name evidence="7" type="ORF">VpaE1_079</name>
</gene>
<dbReference type="OrthoDB" id="9577at10239"/>
<protein>
    <recommendedName>
        <fullName evidence="2">dihydrofolate reductase</fullName>
        <ecNumber evidence="2">1.5.1.3</ecNumber>
    </recommendedName>
</protein>
<keyword evidence="3" id="KW-0554">One-carbon metabolism</keyword>
<keyword evidence="4" id="KW-0521">NADP</keyword>
<comment type="pathway">
    <text evidence="1">Cofactor biosynthesis; tetrahydrofolate biosynthesis; 5,6,7,8-tetrahydrofolate from 7,8-dihydrofolate: step 1/1.</text>
</comment>
<evidence type="ECO:0000259" key="6">
    <source>
        <dbReference type="PROSITE" id="PS51330"/>
    </source>
</evidence>
<dbReference type="EC" id="1.5.1.3" evidence="2"/>
<organism evidence="7 8">
    <name type="scientific">Escherichia phage vB_EcoM-VpaE1</name>
    <dbReference type="NCBI Taxonomy" id="1555238"/>
    <lineage>
        <taxon>Viruses</taxon>
        <taxon>Duplodnaviria</taxon>
        <taxon>Heunggongvirae</taxon>
        <taxon>Uroviricota</taxon>
        <taxon>Caudoviricetes</taxon>
        <taxon>Andersonviridae</taxon>
        <taxon>Ounavirinae</taxon>
        <taxon>Felixounavirus</taxon>
        <taxon>Felixounavirus VpaE1</taxon>
    </lineage>
</organism>
<dbReference type="PANTHER" id="PTHR48069">
    <property type="entry name" value="DIHYDROFOLATE REDUCTASE"/>
    <property type="match status" value="1"/>
</dbReference>
<dbReference type="InterPro" id="IPR001796">
    <property type="entry name" value="DHFR_dom"/>
</dbReference>
<dbReference type="PANTHER" id="PTHR48069:SF3">
    <property type="entry name" value="DIHYDROFOLATE REDUCTASE"/>
    <property type="match status" value="1"/>
</dbReference>
<dbReference type="Gene3D" id="3.40.430.10">
    <property type="entry name" value="Dihydrofolate Reductase, subunit A"/>
    <property type="match status" value="1"/>
</dbReference>
<dbReference type="GO" id="GO:0050661">
    <property type="term" value="F:NADP binding"/>
    <property type="evidence" value="ECO:0007669"/>
    <property type="project" value="InterPro"/>
</dbReference>
<dbReference type="GO" id="GO:0046452">
    <property type="term" value="P:dihydrofolate metabolic process"/>
    <property type="evidence" value="ECO:0007669"/>
    <property type="project" value="TreeGrafter"/>
</dbReference>
<dbReference type="InterPro" id="IPR024072">
    <property type="entry name" value="DHFR-like_dom_sf"/>
</dbReference>